<evidence type="ECO:0000256" key="1">
    <source>
        <dbReference type="SAM" id="Phobius"/>
    </source>
</evidence>
<sequence length="140" mass="14873">MALPAKPKSNLSQKKILIGSGLGGLAVIVAVIVLLAFPSPTTYNESGYSIMVDPTKEQQSLFIIARVLVQNTGTQPLTNLTIDYGDGDRDFIGTLNPGKTIILSPPGDNPLQYVTVTADGGIYEFKAYREPVAMPGMMGS</sequence>
<keyword evidence="1" id="KW-0472">Membrane</keyword>
<organism evidence="2">
    <name type="scientific">uncultured marine thaumarchaeote KM3_69_H10</name>
    <dbReference type="NCBI Taxonomy" id="1456245"/>
    <lineage>
        <taxon>Archaea</taxon>
        <taxon>Nitrososphaerota</taxon>
        <taxon>environmental samples</taxon>
    </lineage>
</organism>
<feature type="transmembrane region" description="Helical" evidence="1">
    <location>
        <begin position="16"/>
        <end position="37"/>
    </location>
</feature>
<keyword evidence="1" id="KW-1133">Transmembrane helix</keyword>
<keyword evidence="1" id="KW-0812">Transmembrane</keyword>
<protein>
    <submittedName>
        <fullName evidence="2">Uncharacterized protein</fullName>
    </submittedName>
</protein>
<reference evidence="2" key="1">
    <citation type="journal article" date="2014" name="Genome Biol. Evol.">
        <title>Pangenome evidence for extensive interdomain horizontal transfer affecting lineage core and shell genes in uncultured planktonic thaumarchaeota and euryarchaeota.</title>
        <authorList>
            <person name="Deschamps P."/>
            <person name="Zivanovic Y."/>
            <person name="Moreira D."/>
            <person name="Rodriguez-Valera F."/>
            <person name="Lopez-Garcia P."/>
        </authorList>
    </citation>
    <scope>NUCLEOTIDE SEQUENCE</scope>
</reference>
<accession>A0A075HMJ2</accession>
<evidence type="ECO:0000313" key="2">
    <source>
        <dbReference type="EMBL" id="AIF15183.1"/>
    </source>
</evidence>
<dbReference type="AlphaFoldDB" id="A0A075HMJ2"/>
<dbReference type="EMBL" id="KF901022">
    <property type="protein sequence ID" value="AIF15183.1"/>
    <property type="molecule type" value="Genomic_DNA"/>
</dbReference>
<proteinExistence type="predicted"/>
<name>A0A075HMJ2_9ARCH</name>